<comment type="PTM">
    <text evidence="9">Carbamylation allows a single lysine to coordinate two divalent metal cations.</text>
</comment>
<dbReference type="AlphaFoldDB" id="A0A0L0DLW9"/>
<evidence type="ECO:0000256" key="3">
    <source>
        <dbReference type="ARBA" id="ARBA00011881"/>
    </source>
</evidence>
<evidence type="ECO:0000256" key="5">
    <source>
        <dbReference type="ARBA" id="ARBA00022801"/>
    </source>
</evidence>
<dbReference type="EMBL" id="GL349480">
    <property type="protein sequence ID" value="KNC53312.1"/>
    <property type="molecule type" value="Genomic_DNA"/>
</dbReference>
<evidence type="ECO:0000313" key="12">
    <source>
        <dbReference type="Proteomes" id="UP000054408"/>
    </source>
</evidence>
<reference evidence="11 12" key="1">
    <citation type="submission" date="2010-05" db="EMBL/GenBank/DDBJ databases">
        <title>The Genome Sequence of Thecamonas trahens ATCC 50062.</title>
        <authorList>
            <consortium name="The Broad Institute Genome Sequencing Platform"/>
            <person name="Russ C."/>
            <person name="Cuomo C."/>
            <person name="Shea T."/>
            <person name="Young S.K."/>
            <person name="Zeng Q."/>
            <person name="Koehrsen M."/>
            <person name="Haas B."/>
            <person name="Borodovsky M."/>
            <person name="Guigo R."/>
            <person name="Alvarado L."/>
            <person name="Berlin A."/>
            <person name="Bochicchio J."/>
            <person name="Borenstein D."/>
            <person name="Chapman S."/>
            <person name="Chen Z."/>
            <person name="Freedman E."/>
            <person name="Gellesch M."/>
            <person name="Goldberg J."/>
            <person name="Griggs A."/>
            <person name="Gujja S."/>
            <person name="Heilman E."/>
            <person name="Heiman D."/>
            <person name="Hepburn T."/>
            <person name="Howarth C."/>
            <person name="Jen D."/>
            <person name="Larson L."/>
            <person name="Mehta T."/>
            <person name="Park D."/>
            <person name="Pearson M."/>
            <person name="Roberts A."/>
            <person name="Saif S."/>
            <person name="Shenoy N."/>
            <person name="Sisk P."/>
            <person name="Stolte C."/>
            <person name="Sykes S."/>
            <person name="Thomson T."/>
            <person name="Walk T."/>
            <person name="White J."/>
            <person name="Yandava C."/>
            <person name="Burger G."/>
            <person name="Gray M.W."/>
            <person name="Holland P.W.H."/>
            <person name="King N."/>
            <person name="Lang F.B.F."/>
            <person name="Roger A.J."/>
            <person name="Ruiz-Trillo I."/>
            <person name="Lander E."/>
            <person name="Nusbaum C."/>
        </authorList>
    </citation>
    <scope>NUCLEOTIDE SEQUENCE [LARGE SCALE GENOMIC DNA]</scope>
    <source>
        <strain evidence="11 12">ATCC 50062</strain>
    </source>
</reference>
<dbReference type="SUPFAM" id="SSF51338">
    <property type="entry name" value="Composite domain of metallo-dependent hydrolases"/>
    <property type="match status" value="2"/>
</dbReference>
<evidence type="ECO:0000313" key="11">
    <source>
        <dbReference type="EMBL" id="KNC53312.1"/>
    </source>
</evidence>
<dbReference type="Pfam" id="PF01979">
    <property type="entry name" value="Amidohydro_1"/>
    <property type="match status" value="1"/>
</dbReference>
<dbReference type="GO" id="GO:0006208">
    <property type="term" value="P:pyrimidine nucleobase catabolic process"/>
    <property type="evidence" value="ECO:0007669"/>
    <property type="project" value="UniProtKB-ARBA"/>
</dbReference>
<dbReference type="InterPro" id="IPR011778">
    <property type="entry name" value="Hydantoinase/dihydroPyrase"/>
</dbReference>
<dbReference type="GO" id="GO:0005829">
    <property type="term" value="C:cytosol"/>
    <property type="evidence" value="ECO:0007669"/>
    <property type="project" value="TreeGrafter"/>
</dbReference>
<comment type="similarity">
    <text evidence="2">Belongs to the metallo-dependent hydrolases superfamily. Hydantoinase/dihydropyrimidinase family.</text>
</comment>
<dbReference type="InterPro" id="IPR032466">
    <property type="entry name" value="Metal_Hydrolase"/>
</dbReference>
<organism evidence="11 12">
    <name type="scientific">Thecamonas trahens ATCC 50062</name>
    <dbReference type="NCBI Taxonomy" id="461836"/>
    <lineage>
        <taxon>Eukaryota</taxon>
        <taxon>Apusozoa</taxon>
        <taxon>Apusomonadida</taxon>
        <taxon>Apusomonadidae</taxon>
        <taxon>Thecamonas</taxon>
    </lineage>
</organism>
<feature type="domain" description="Amidohydrolase-related" evidence="10">
    <location>
        <begin position="68"/>
        <end position="455"/>
    </location>
</feature>
<dbReference type="STRING" id="461836.A0A0L0DLW9"/>
<evidence type="ECO:0000256" key="9">
    <source>
        <dbReference type="PIRSR" id="PIRSR611778-50"/>
    </source>
</evidence>
<dbReference type="NCBIfam" id="TIGR02033">
    <property type="entry name" value="D-hydantoinase"/>
    <property type="match status" value="1"/>
</dbReference>
<dbReference type="GO" id="GO:0046872">
    <property type="term" value="F:metal ion binding"/>
    <property type="evidence" value="ECO:0007669"/>
    <property type="project" value="UniProtKB-KW"/>
</dbReference>
<sequence length="510" mass="54904">MSCLVTSLTQTADTTAPAPPLLISGGDVVNADQTFRADVLCVDGVIAAVGLDLDVPEGTQVVDATGLLVMPGGVDTHTHCRLPFMSTVAIDDFETGTRGALCGGTTSIIDFVIPSPGQSILAAFDQWQEWAADAQCDFGFHVAITWWSDQVEEEMGILTRERGVASFKHFLAYKGALMLDDEALYNSFTRAKELGALCTVHAENGEMVYRGQMKMLEAGITGPEGHPWSRPVECEAEATDRALRTGEFINTPVYIVHVSCKEAMDVVARAKAAGQVCYAEVLAGHATIDDSVYFQEDKRAAMHYVMSPPFRPAGNPDALINALAAGVADTTATDNCTFCTEQKSMGADDFTKIPNGTAGIEDRMSVLFDRMVVQGAIDVNKFVAVTSTNAARIFNMYPRKGVIAVGSDADICVMDPNAKRVISVNTHHVKVDFNPWEGREVTGVPAFTVCAGRLVWKAVIADGVADWAAGEFSGVKGSGRYIERPCFGLPFETVPVTDKLREKQPIQRAE</sequence>
<feature type="modified residue" description="N6-carboxylysine" evidence="9">
    <location>
        <position position="168"/>
    </location>
</feature>
<evidence type="ECO:0000256" key="8">
    <source>
        <dbReference type="ARBA" id="ARBA00039113"/>
    </source>
</evidence>
<keyword evidence="6" id="KW-0862">Zinc</keyword>
<evidence type="ECO:0000256" key="1">
    <source>
        <dbReference type="ARBA" id="ARBA00001947"/>
    </source>
</evidence>
<dbReference type="EC" id="3.5.2.2" evidence="8"/>
<comment type="cofactor">
    <cofactor evidence="1">
        <name>Zn(2+)</name>
        <dbReference type="ChEBI" id="CHEBI:29105"/>
    </cofactor>
</comment>
<keyword evidence="5" id="KW-0378">Hydrolase</keyword>
<comment type="subunit">
    <text evidence="3">Homotetramer.</text>
</comment>
<dbReference type="Proteomes" id="UP000054408">
    <property type="component" value="Unassembled WGS sequence"/>
</dbReference>
<dbReference type="FunFam" id="3.20.20.140:FF:000001">
    <property type="entry name" value="Dihydropyrimidinase like 3"/>
    <property type="match status" value="1"/>
</dbReference>
<keyword evidence="4" id="KW-0479">Metal-binding</keyword>
<dbReference type="RefSeq" id="XP_013754573.1">
    <property type="nucleotide sequence ID" value="XM_013899119.1"/>
</dbReference>
<dbReference type="InterPro" id="IPR050378">
    <property type="entry name" value="Metallo-dep_Hydrolases_sf"/>
</dbReference>
<accession>A0A0L0DLW9</accession>
<dbReference type="OrthoDB" id="10258955at2759"/>
<dbReference type="InterPro" id="IPR011059">
    <property type="entry name" value="Metal-dep_hydrolase_composite"/>
</dbReference>
<dbReference type="InterPro" id="IPR006680">
    <property type="entry name" value="Amidohydro-rel"/>
</dbReference>
<dbReference type="eggNOG" id="KOG2584">
    <property type="taxonomic scope" value="Eukaryota"/>
</dbReference>
<evidence type="ECO:0000256" key="2">
    <source>
        <dbReference type="ARBA" id="ARBA00008829"/>
    </source>
</evidence>
<evidence type="ECO:0000256" key="4">
    <source>
        <dbReference type="ARBA" id="ARBA00022723"/>
    </source>
</evidence>
<protein>
    <recommendedName>
        <fullName evidence="8">dihydropyrimidinase</fullName>
        <ecNumber evidence="8">3.5.2.2</ecNumber>
    </recommendedName>
</protein>
<dbReference type="CDD" id="cd01314">
    <property type="entry name" value="D-HYD"/>
    <property type="match status" value="1"/>
</dbReference>
<dbReference type="PANTHER" id="PTHR11647">
    <property type="entry name" value="HYDRANTOINASE/DIHYDROPYRIMIDINASE FAMILY MEMBER"/>
    <property type="match status" value="1"/>
</dbReference>
<dbReference type="Gene3D" id="3.20.20.140">
    <property type="entry name" value="Metal-dependent hydrolases"/>
    <property type="match status" value="1"/>
</dbReference>
<dbReference type="SUPFAM" id="SSF51556">
    <property type="entry name" value="Metallo-dependent hydrolases"/>
    <property type="match status" value="1"/>
</dbReference>
<keyword evidence="12" id="KW-1185">Reference proteome</keyword>
<gene>
    <name evidence="11" type="ORF">AMSG_08806</name>
</gene>
<comment type="catalytic activity">
    <reaction evidence="7">
        <text>5,6-dihydrouracil + H2O = 3-(carbamoylamino)propanoate + H(+)</text>
        <dbReference type="Rhea" id="RHEA:16121"/>
        <dbReference type="ChEBI" id="CHEBI:11892"/>
        <dbReference type="ChEBI" id="CHEBI:15377"/>
        <dbReference type="ChEBI" id="CHEBI:15378"/>
        <dbReference type="ChEBI" id="CHEBI:15901"/>
        <dbReference type="EC" id="3.5.2.2"/>
    </reaction>
</comment>
<dbReference type="GeneID" id="25567414"/>
<evidence type="ECO:0000256" key="7">
    <source>
        <dbReference type="ARBA" id="ARBA00036696"/>
    </source>
</evidence>
<evidence type="ECO:0000259" key="10">
    <source>
        <dbReference type="Pfam" id="PF01979"/>
    </source>
</evidence>
<dbReference type="PANTHER" id="PTHR11647:SF1">
    <property type="entry name" value="COLLAPSIN RESPONSE MEDIATOR PROTEIN"/>
    <property type="match status" value="1"/>
</dbReference>
<dbReference type="Gene3D" id="2.30.40.10">
    <property type="entry name" value="Urease, subunit C, domain 1"/>
    <property type="match status" value="1"/>
</dbReference>
<dbReference type="OMA" id="SAETHHM"/>
<evidence type="ECO:0000256" key="6">
    <source>
        <dbReference type="ARBA" id="ARBA00022833"/>
    </source>
</evidence>
<name>A0A0L0DLW9_THETB</name>
<proteinExistence type="inferred from homology"/>
<dbReference type="GO" id="GO:0004157">
    <property type="term" value="F:dihydropyrimidinase activity"/>
    <property type="evidence" value="ECO:0007669"/>
    <property type="project" value="UniProtKB-EC"/>
</dbReference>